<evidence type="ECO:0000256" key="1">
    <source>
        <dbReference type="ARBA" id="ARBA00022737"/>
    </source>
</evidence>
<dbReference type="SMART" id="SM00248">
    <property type="entry name" value="ANK"/>
    <property type="match status" value="3"/>
</dbReference>
<gene>
    <name evidence="3" type="ORF">I595_2</name>
</gene>
<dbReference type="InterPro" id="IPR036770">
    <property type="entry name" value="Ankyrin_rpt-contain_sf"/>
</dbReference>
<dbReference type="Gene3D" id="1.25.40.20">
    <property type="entry name" value="Ankyrin repeat-containing domain"/>
    <property type="match status" value="1"/>
</dbReference>
<keyword evidence="2" id="KW-0040">ANK repeat</keyword>
<proteinExistence type="predicted"/>
<accession>A0A0N8H4D9</accession>
<comment type="caution">
    <text evidence="3">The sequence shown here is derived from an EMBL/GenBank/DDBJ whole genome shotgun (WGS) entry which is preliminary data.</text>
</comment>
<dbReference type="SUPFAM" id="SSF48403">
    <property type="entry name" value="Ankyrin repeat"/>
    <property type="match status" value="1"/>
</dbReference>
<name>A0A0N8H4D9_9FLAO</name>
<evidence type="ECO:0000256" key="2">
    <source>
        <dbReference type="ARBA" id="ARBA00023043"/>
    </source>
</evidence>
<dbReference type="RefSeq" id="WP_054557346.1">
    <property type="nucleotide sequence ID" value="NZ_LDJX01000001.1"/>
</dbReference>
<dbReference type="Pfam" id="PF12796">
    <property type="entry name" value="Ank_2"/>
    <property type="match status" value="1"/>
</dbReference>
<dbReference type="InterPro" id="IPR002110">
    <property type="entry name" value="Ankyrin_rpt"/>
</dbReference>
<dbReference type="EMBL" id="LDJX01000001">
    <property type="protein sequence ID" value="KPM33100.1"/>
    <property type="molecule type" value="Genomic_DNA"/>
</dbReference>
<dbReference type="OrthoDB" id="1443563at2"/>
<evidence type="ECO:0000313" key="4">
    <source>
        <dbReference type="Proteomes" id="UP000050280"/>
    </source>
</evidence>
<reference evidence="3 4" key="1">
    <citation type="submission" date="2015-09" db="EMBL/GenBank/DDBJ databases">
        <title>Genome sequence of the marine flavobacterium Croceitalea dokdonensis DOKDO 023 that contains proton- and sodium-pumping rhodopsins.</title>
        <authorList>
            <person name="Kwon S.-K."/>
            <person name="Lee H.K."/>
            <person name="Kwak M.-J."/>
            <person name="Kim J.F."/>
        </authorList>
    </citation>
    <scope>NUCLEOTIDE SEQUENCE [LARGE SCALE GENOMIC DNA]</scope>
    <source>
        <strain evidence="3 4">DOKDO 023</strain>
    </source>
</reference>
<organism evidence="3 4">
    <name type="scientific">Croceitalea dokdonensis DOKDO 023</name>
    <dbReference type="NCBI Taxonomy" id="1300341"/>
    <lineage>
        <taxon>Bacteria</taxon>
        <taxon>Pseudomonadati</taxon>
        <taxon>Bacteroidota</taxon>
        <taxon>Flavobacteriia</taxon>
        <taxon>Flavobacteriales</taxon>
        <taxon>Flavobacteriaceae</taxon>
        <taxon>Croceitalea</taxon>
    </lineage>
</organism>
<dbReference type="AlphaFoldDB" id="A0A0N8H4D9"/>
<dbReference type="STRING" id="1300341.I595_2"/>
<protein>
    <submittedName>
        <fullName evidence="3">Putative Ankyrin repeat protein</fullName>
    </submittedName>
</protein>
<sequence>MKEQNLQLRLFNAACYWPPNYETVKQLLAQGADVNGVLEGESILGRLLWEGQDNPYLMEMIAFLLQQGADPNVDTGEGFNCLFRAFLLNKPKVVSLLLNGGADPNCICQVTGESLLDWALGEQFFLTTIEISEEYIKNHDAIVALLLAHNAKSSRDLG</sequence>
<evidence type="ECO:0000313" key="3">
    <source>
        <dbReference type="EMBL" id="KPM33100.1"/>
    </source>
</evidence>
<dbReference type="Proteomes" id="UP000050280">
    <property type="component" value="Unassembled WGS sequence"/>
</dbReference>
<keyword evidence="1" id="KW-0677">Repeat</keyword>
<dbReference type="PANTHER" id="PTHR24171">
    <property type="entry name" value="ANKYRIN REPEAT DOMAIN-CONTAINING PROTEIN 39-RELATED"/>
    <property type="match status" value="1"/>
</dbReference>
<keyword evidence="4" id="KW-1185">Reference proteome</keyword>